<dbReference type="GO" id="GO:0006508">
    <property type="term" value="P:proteolysis"/>
    <property type="evidence" value="ECO:0007669"/>
    <property type="project" value="UniProtKB-KW"/>
</dbReference>
<dbReference type="GO" id="GO:0070573">
    <property type="term" value="F:metallodipeptidase activity"/>
    <property type="evidence" value="ECO:0007669"/>
    <property type="project" value="InterPro"/>
</dbReference>
<keyword evidence="2" id="KW-0862">Zinc</keyword>
<dbReference type="InterPro" id="IPR032466">
    <property type="entry name" value="Metal_Hydrolase"/>
</dbReference>
<keyword evidence="1 2" id="KW-0224">Dipeptidase</keyword>
<dbReference type="Gene3D" id="3.20.20.140">
    <property type="entry name" value="Metal-dependent hydrolases"/>
    <property type="match status" value="1"/>
</dbReference>
<dbReference type="PANTHER" id="PTHR10443:SF12">
    <property type="entry name" value="DIPEPTIDASE"/>
    <property type="match status" value="1"/>
</dbReference>
<dbReference type="PROSITE" id="PS51365">
    <property type="entry name" value="RENAL_DIPEPTIDASE_2"/>
    <property type="match status" value="1"/>
</dbReference>
<reference evidence="3 4" key="1">
    <citation type="journal article" date="2016" name="Fungal Biol.">
        <title>The genome of Xylona heveae provides a window into fungal endophytism.</title>
        <authorList>
            <person name="Gazis R."/>
            <person name="Kuo A."/>
            <person name="Riley R."/>
            <person name="LaButti K."/>
            <person name="Lipzen A."/>
            <person name="Lin J."/>
            <person name="Amirebrahimi M."/>
            <person name="Hesse C.N."/>
            <person name="Spatafora J.W."/>
            <person name="Henrissat B."/>
            <person name="Hainaut M."/>
            <person name="Grigoriev I.V."/>
            <person name="Hibbett D.S."/>
        </authorList>
    </citation>
    <scope>NUCLEOTIDE SEQUENCE [LARGE SCALE GENOMIC DNA]</scope>
    <source>
        <strain evidence="3 4">TC161</strain>
    </source>
</reference>
<sequence length="389" mass="43639">MEDDIEFWREEALDILSEVPLIDGHNDWPHLIRGFYDNKLDERFQSHKDLGGHVDLKRLVEGKSGGAFWSVYVDCPNEDNFKDDSIHFEAVRDTMQQIDLVHRVHDLYPERMGIVYKAEDVLELFKEQKFASLIGVEGLHQIANSASVLRLYHKLGVRYVTLAHNKNNLYADSATSNTPAHNGLSSQGVAMIQEMNRIGMIIDLSHTSDDVMHAVLEKSKAPVIFSHSSSSALVPSNRNVTDAVLAKLKDNNGVIMISFIPSLTHSDSKAATINHVVDHICHVANQIGYSHIGLGSDYDGMVCAVKGLEDVSKYPALVASMLARGIAREDIKKVLGFNIIRVLTDVENVSRAHKNKLPVLEDEVKQLWNDNLRAFVRQVYPNAERDNRV</sequence>
<dbReference type="STRING" id="1328760.A0A165HTP2"/>
<comment type="similarity">
    <text evidence="2">Belongs to the metallo-dependent hydrolases superfamily. Peptidase M19 family.</text>
</comment>
<dbReference type="EC" id="3.4.13.19" evidence="2"/>
<proteinExistence type="inferred from homology"/>
<protein>
    <recommendedName>
        <fullName evidence="2">Dipeptidase</fullName>
        <ecNumber evidence="2">3.4.13.19</ecNumber>
    </recommendedName>
</protein>
<dbReference type="GeneID" id="28895311"/>
<dbReference type="RefSeq" id="XP_018189474.1">
    <property type="nucleotide sequence ID" value="XM_018330174.1"/>
</dbReference>
<comment type="catalytic activity">
    <reaction evidence="2">
        <text>an L-aminoacyl-L-amino acid + H2O = 2 an L-alpha-amino acid</text>
        <dbReference type="Rhea" id="RHEA:48940"/>
        <dbReference type="ChEBI" id="CHEBI:15377"/>
        <dbReference type="ChEBI" id="CHEBI:59869"/>
        <dbReference type="ChEBI" id="CHEBI:77460"/>
        <dbReference type="EC" id="3.4.13.19"/>
    </reaction>
</comment>
<dbReference type="CDD" id="cd01301">
    <property type="entry name" value="rDP_like"/>
    <property type="match status" value="1"/>
</dbReference>
<organism evidence="3 4">
    <name type="scientific">Xylona heveae (strain CBS 132557 / TC161)</name>
    <dbReference type="NCBI Taxonomy" id="1328760"/>
    <lineage>
        <taxon>Eukaryota</taxon>
        <taxon>Fungi</taxon>
        <taxon>Dikarya</taxon>
        <taxon>Ascomycota</taxon>
        <taxon>Pezizomycotina</taxon>
        <taxon>Xylonomycetes</taxon>
        <taxon>Xylonales</taxon>
        <taxon>Xylonaceae</taxon>
        <taxon>Xylona</taxon>
    </lineage>
</organism>
<evidence type="ECO:0000313" key="3">
    <source>
        <dbReference type="EMBL" id="KZF23919.1"/>
    </source>
</evidence>
<dbReference type="OrthoDB" id="445695at2759"/>
<keyword evidence="2" id="KW-0479">Metal-binding</keyword>
<dbReference type="SUPFAM" id="SSF51556">
    <property type="entry name" value="Metallo-dependent hydrolases"/>
    <property type="match status" value="1"/>
</dbReference>
<keyword evidence="2" id="KW-0378">Hydrolase</keyword>
<dbReference type="InterPro" id="IPR008257">
    <property type="entry name" value="Pept_M19"/>
</dbReference>
<dbReference type="GO" id="GO:0046872">
    <property type="term" value="F:metal ion binding"/>
    <property type="evidence" value="ECO:0007669"/>
    <property type="project" value="UniProtKB-UniRule"/>
</dbReference>
<dbReference type="PANTHER" id="PTHR10443">
    <property type="entry name" value="MICROSOMAL DIPEPTIDASE"/>
    <property type="match status" value="1"/>
</dbReference>
<evidence type="ECO:0000313" key="4">
    <source>
        <dbReference type="Proteomes" id="UP000076632"/>
    </source>
</evidence>
<evidence type="ECO:0000256" key="1">
    <source>
        <dbReference type="ARBA" id="ARBA00022997"/>
    </source>
</evidence>
<evidence type="ECO:0000256" key="2">
    <source>
        <dbReference type="RuleBase" id="RU341113"/>
    </source>
</evidence>
<comment type="cofactor">
    <cofactor evidence="2">
        <name>Zn(2+)</name>
        <dbReference type="ChEBI" id="CHEBI:29105"/>
    </cofactor>
</comment>
<dbReference type="Pfam" id="PF01244">
    <property type="entry name" value="Peptidase_M19"/>
    <property type="match status" value="1"/>
</dbReference>
<dbReference type="EMBL" id="KV407456">
    <property type="protein sequence ID" value="KZF23919.1"/>
    <property type="molecule type" value="Genomic_DNA"/>
</dbReference>
<keyword evidence="2" id="KW-0645">Protease</keyword>
<keyword evidence="4" id="KW-1185">Reference proteome</keyword>
<keyword evidence="2" id="KW-0482">Metalloprotease</keyword>
<name>A0A165HTP2_XYLHT</name>
<dbReference type="InParanoid" id="A0A165HTP2"/>
<dbReference type="AlphaFoldDB" id="A0A165HTP2"/>
<accession>A0A165HTP2</accession>
<dbReference type="OMA" id="FVKCGPQ"/>
<gene>
    <name evidence="3" type="ORF">L228DRAFT_218164</name>
</gene>
<dbReference type="Proteomes" id="UP000076632">
    <property type="component" value="Unassembled WGS sequence"/>
</dbReference>